<evidence type="ECO:0000256" key="1">
    <source>
        <dbReference type="SAM" id="MobiDB-lite"/>
    </source>
</evidence>
<keyword evidence="3" id="KW-1185">Reference proteome</keyword>
<dbReference type="OrthoDB" id="10618132at2759"/>
<accession>A0A0D0DN72</accession>
<evidence type="ECO:0000313" key="2">
    <source>
        <dbReference type="EMBL" id="KIK93263.1"/>
    </source>
</evidence>
<feature type="region of interest" description="Disordered" evidence="1">
    <location>
        <begin position="42"/>
        <end position="64"/>
    </location>
</feature>
<name>A0A0D0DN72_9AGAM</name>
<gene>
    <name evidence="2" type="ORF">PAXRUDRAFT_788858</name>
</gene>
<proteinExistence type="predicted"/>
<organism evidence="2 3">
    <name type="scientific">Paxillus rubicundulus Ve08.2h10</name>
    <dbReference type="NCBI Taxonomy" id="930991"/>
    <lineage>
        <taxon>Eukaryota</taxon>
        <taxon>Fungi</taxon>
        <taxon>Dikarya</taxon>
        <taxon>Basidiomycota</taxon>
        <taxon>Agaricomycotina</taxon>
        <taxon>Agaricomycetes</taxon>
        <taxon>Agaricomycetidae</taxon>
        <taxon>Boletales</taxon>
        <taxon>Paxilineae</taxon>
        <taxon>Paxillaceae</taxon>
        <taxon>Paxillus</taxon>
    </lineage>
</organism>
<evidence type="ECO:0000313" key="3">
    <source>
        <dbReference type="Proteomes" id="UP000054538"/>
    </source>
</evidence>
<protein>
    <submittedName>
        <fullName evidence="2">Uncharacterized protein</fullName>
    </submittedName>
</protein>
<reference evidence="3" key="2">
    <citation type="submission" date="2015-01" db="EMBL/GenBank/DDBJ databases">
        <title>Evolutionary Origins and Diversification of the Mycorrhizal Mutualists.</title>
        <authorList>
            <consortium name="DOE Joint Genome Institute"/>
            <consortium name="Mycorrhizal Genomics Consortium"/>
            <person name="Kohler A."/>
            <person name="Kuo A."/>
            <person name="Nagy L.G."/>
            <person name="Floudas D."/>
            <person name="Copeland A."/>
            <person name="Barry K.W."/>
            <person name="Cichocki N."/>
            <person name="Veneault-Fourrey C."/>
            <person name="LaButti K."/>
            <person name="Lindquist E.A."/>
            <person name="Lipzen A."/>
            <person name="Lundell T."/>
            <person name="Morin E."/>
            <person name="Murat C."/>
            <person name="Riley R."/>
            <person name="Ohm R."/>
            <person name="Sun H."/>
            <person name="Tunlid A."/>
            <person name="Henrissat B."/>
            <person name="Grigoriev I.V."/>
            <person name="Hibbett D.S."/>
            <person name="Martin F."/>
        </authorList>
    </citation>
    <scope>NUCLEOTIDE SEQUENCE [LARGE SCALE GENOMIC DNA]</scope>
    <source>
        <strain evidence="3">Ve08.2h10</strain>
    </source>
</reference>
<dbReference type="AlphaFoldDB" id="A0A0D0DN72"/>
<dbReference type="HOGENOM" id="CLU_1468653_0_0_1"/>
<dbReference type="InParanoid" id="A0A0D0DN72"/>
<reference evidence="2 3" key="1">
    <citation type="submission" date="2014-04" db="EMBL/GenBank/DDBJ databases">
        <authorList>
            <consortium name="DOE Joint Genome Institute"/>
            <person name="Kuo A."/>
            <person name="Kohler A."/>
            <person name="Jargeat P."/>
            <person name="Nagy L.G."/>
            <person name="Floudas D."/>
            <person name="Copeland A."/>
            <person name="Barry K.W."/>
            <person name="Cichocki N."/>
            <person name="Veneault-Fourrey C."/>
            <person name="LaButti K."/>
            <person name="Lindquist E.A."/>
            <person name="Lipzen A."/>
            <person name="Lundell T."/>
            <person name="Morin E."/>
            <person name="Murat C."/>
            <person name="Sun H."/>
            <person name="Tunlid A."/>
            <person name="Henrissat B."/>
            <person name="Grigoriev I.V."/>
            <person name="Hibbett D.S."/>
            <person name="Martin F."/>
            <person name="Nordberg H.P."/>
            <person name="Cantor M.N."/>
            <person name="Hua S.X."/>
        </authorList>
    </citation>
    <scope>NUCLEOTIDE SEQUENCE [LARGE SCALE GENOMIC DNA]</scope>
    <source>
        <strain evidence="2 3">Ve08.2h10</strain>
    </source>
</reference>
<feature type="compositionally biased region" description="Basic and acidic residues" evidence="1">
    <location>
        <begin position="49"/>
        <end position="64"/>
    </location>
</feature>
<sequence>MCCFHQGNLIFFFSSLSSTDEHARPPPIRRRFILRGKQIALTGKRRGSRERSRASKGKHEREETKLASLLSVARQVMVCLSRWTVRIGPVLDFRSCRTLSKHVCSKKRKAGENASSMRADAGGAVTMQVTTKRARRVKARKARKFASKAGLSKDCRRTIPSVTATSGDCLESHLLIAVLLNSSL</sequence>
<dbReference type="EMBL" id="KN825199">
    <property type="protein sequence ID" value="KIK93263.1"/>
    <property type="molecule type" value="Genomic_DNA"/>
</dbReference>
<dbReference type="Proteomes" id="UP000054538">
    <property type="component" value="Unassembled WGS sequence"/>
</dbReference>